<dbReference type="PANTHER" id="PTHR47926">
    <property type="entry name" value="PENTATRICOPEPTIDE REPEAT-CONTAINING PROTEIN"/>
    <property type="match status" value="1"/>
</dbReference>
<accession>A0A5P1EDZ4</accession>
<dbReference type="EMBL" id="CM007387">
    <property type="protein sequence ID" value="ONK64125.1"/>
    <property type="molecule type" value="Genomic_DNA"/>
</dbReference>
<dbReference type="InterPro" id="IPR011990">
    <property type="entry name" value="TPR-like_helical_dom_sf"/>
</dbReference>
<dbReference type="OMA" id="SVDHWNA"/>
<evidence type="ECO:0000256" key="3">
    <source>
        <dbReference type="PROSITE-ProRule" id="PRU00708"/>
    </source>
</evidence>
<dbReference type="Pfam" id="PF13041">
    <property type="entry name" value="PPR_2"/>
    <property type="match status" value="2"/>
</dbReference>
<dbReference type="NCBIfam" id="TIGR00756">
    <property type="entry name" value="PPR"/>
    <property type="match status" value="6"/>
</dbReference>
<evidence type="ECO:0000313" key="4">
    <source>
        <dbReference type="EMBL" id="ONK64125.1"/>
    </source>
</evidence>
<gene>
    <name evidence="4" type="ORF">A4U43_C07F22340</name>
</gene>
<dbReference type="Pfam" id="PF20431">
    <property type="entry name" value="E_motif"/>
    <property type="match status" value="1"/>
</dbReference>
<keyword evidence="2" id="KW-0677">Repeat</keyword>
<dbReference type="GO" id="GO:1900865">
    <property type="term" value="P:chloroplast RNA modification"/>
    <property type="evidence" value="ECO:0007669"/>
    <property type="project" value="EnsemblPlants"/>
</dbReference>
<name>A0A5P1EDZ4_ASPOF</name>
<dbReference type="Proteomes" id="UP000243459">
    <property type="component" value="Chromosome 7"/>
</dbReference>
<feature type="repeat" description="PPR" evidence="3">
    <location>
        <begin position="247"/>
        <end position="281"/>
    </location>
</feature>
<dbReference type="Gene3D" id="1.25.40.10">
    <property type="entry name" value="Tetratricopeptide repeat domain"/>
    <property type="match status" value="4"/>
</dbReference>
<dbReference type="PANTHER" id="PTHR47926:SF456">
    <property type="entry name" value="PENTATRICOPEPTIDE REPEAT-CONTAINING PROTEIN ELI1, CHLOROPLASTIC"/>
    <property type="match status" value="1"/>
</dbReference>
<keyword evidence="5" id="KW-1185">Reference proteome</keyword>
<dbReference type="PROSITE" id="PS51375">
    <property type="entry name" value="PPR"/>
    <property type="match status" value="4"/>
</dbReference>
<evidence type="ECO:0000256" key="1">
    <source>
        <dbReference type="ARBA" id="ARBA00006643"/>
    </source>
</evidence>
<dbReference type="GO" id="GO:0003729">
    <property type="term" value="F:mRNA binding"/>
    <property type="evidence" value="ECO:0007669"/>
    <property type="project" value="UniProtKB-ARBA"/>
</dbReference>
<dbReference type="GO" id="GO:0009507">
    <property type="term" value="C:chloroplast"/>
    <property type="evidence" value="ECO:0007669"/>
    <property type="project" value="EnsemblPlants"/>
</dbReference>
<reference evidence="5" key="1">
    <citation type="journal article" date="2017" name="Nat. Commun.">
        <title>The asparagus genome sheds light on the origin and evolution of a young Y chromosome.</title>
        <authorList>
            <person name="Harkess A."/>
            <person name="Zhou J."/>
            <person name="Xu C."/>
            <person name="Bowers J.E."/>
            <person name="Van der Hulst R."/>
            <person name="Ayyampalayam S."/>
            <person name="Mercati F."/>
            <person name="Riccardi P."/>
            <person name="McKain M.R."/>
            <person name="Kakrana A."/>
            <person name="Tang H."/>
            <person name="Ray J."/>
            <person name="Groenendijk J."/>
            <person name="Arikit S."/>
            <person name="Mathioni S.M."/>
            <person name="Nakano M."/>
            <person name="Shan H."/>
            <person name="Telgmann-Rauber A."/>
            <person name="Kanno A."/>
            <person name="Yue Z."/>
            <person name="Chen H."/>
            <person name="Li W."/>
            <person name="Chen Y."/>
            <person name="Xu X."/>
            <person name="Zhang Y."/>
            <person name="Luo S."/>
            <person name="Chen H."/>
            <person name="Gao J."/>
            <person name="Mao Z."/>
            <person name="Pires J.C."/>
            <person name="Luo M."/>
            <person name="Kudrna D."/>
            <person name="Wing R.A."/>
            <person name="Meyers B.C."/>
            <person name="Yi K."/>
            <person name="Kong H."/>
            <person name="Lavrijsen P."/>
            <person name="Sunseri F."/>
            <person name="Falavigna A."/>
            <person name="Ye Y."/>
            <person name="Leebens-Mack J.H."/>
            <person name="Chen G."/>
        </authorList>
    </citation>
    <scope>NUCLEOTIDE SEQUENCE [LARGE SCALE GENOMIC DNA]</scope>
    <source>
        <strain evidence="5">cv. DH0086</strain>
    </source>
</reference>
<sequence>MLFIASSHPSPLPLPLPLPPLSKFKTHHQTNQLHAHLITTGLTRNPSLSSNLILSLLSSPLSPHPHLAHRLFFSSLSTQTTHPQFLFNAILKSLSPLDSILTFSLMLSHNVPPNKFTLSIILKACSKSNSFEQGAMIHSFVIKSGLGSNIYLHNALVAFYAKCGCLEIARQVFDRIGVKDSVSWNSMIDGYLKSGRLEIAKGIFDGMRDGDRNLVTWNTMIGGYLLFRGDSRIGLAREMFDRMPERDSVSWNLMIDGYAKCRRMNDALELFEKMPQKNVISWATVIAGYMDIGSIDKALILFEEMPERDVVAWNIMLAGYVKNGKFIEALHLFNEMGKLSSLAPDCTTLAIVLSAISELGRIQDGIAVHKYIKRNRLPLNGKLSVGLIDMYSKCGRLEEALQVFAICRTSIDQWNAMICGLAIHGYGKLALKLFYEMERLSLKPDDITFIGVLNACSHSGLVNEGLMCFDIIRGKYRLEPKMQHYGCIVDILGRAGRLEEAWGLIEEMPFEPNDVIWKSLLSSCRKYGDFDMGLKIARVLTERSSCSSSSYLLLSHVYAEIGMWREARNVRMMMKERDMIKVPGCSWIELDGVMYEFVVGDNSHPSAKEAYSMLEHLCKFELYDSHSMYSIQQR</sequence>
<organism evidence="4 5">
    <name type="scientific">Asparagus officinalis</name>
    <name type="common">Garden asparagus</name>
    <dbReference type="NCBI Taxonomy" id="4686"/>
    <lineage>
        <taxon>Eukaryota</taxon>
        <taxon>Viridiplantae</taxon>
        <taxon>Streptophyta</taxon>
        <taxon>Embryophyta</taxon>
        <taxon>Tracheophyta</taxon>
        <taxon>Spermatophyta</taxon>
        <taxon>Magnoliopsida</taxon>
        <taxon>Liliopsida</taxon>
        <taxon>Asparagales</taxon>
        <taxon>Asparagaceae</taxon>
        <taxon>Asparagoideae</taxon>
        <taxon>Asparagus</taxon>
    </lineage>
</organism>
<dbReference type="FunFam" id="1.25.40.10:FF:000690">
    <property type="entry name" value="Pentatricopeptide repeat-containing protein"/>
    <property type="match status" value="1"/>
</dbReference>
<comment type="similarity">
    <text evidence="1">Belongs to the PPR family. PCMP-H subfamily.</text>
</comment>
<dbReference type="GO" id="GO:0016556">
    <property type="term" value="P:mRNA modification"/>
    <property type="evidence" value="ECO:0007669"/>
    <property type="project" value="EnsemblPlants"/>
</dbReference>
<dbReference type="InterPro" id="IPR046960">
    <property type="entry name" value="PPR_At4g14850-like_plant"/>
</dbReference>
<dbReference type="Gramene" id="ONK64125">
    <property type="protein sequence ID" value="ONK64125"/>
    <property type="gene ID" value="A4U43_C07F22340"/>
</dbReference>
<protein>
    <submittedName>
        <fullName evidence="4">Uncharacterized protein</fullName>
    </submittedName>
</protein>
<proteinExistence type="inferred from homology"/>
<evidence type="ECO:0000256" key="2">
    <source>
        <dbReference type="ARBA" id="ARBA00022737"/>
    </source>
</evidence>
<dbReference type="OrthoDB" id="772730at2759"/>
<feature type="repeat" description="PPR" evidence="3">
    <location>
        <begin position="410"/>
        <end position="444"/>
    </location>
</feature>
<dbReference type="Pfam" id="PF01535">
    <property type="entry name" value="PPR"/>
    <property type="match status" value="5"/>
</dbReference>
<dbReference type="InterPro" id="IPR046848">
    <property type="entry name" value="E_motif"/>
</dbReference>
<feature type="repeat" description="PPR" evidence="3">
    <location>
        <begin position="309"/>
        <end position="343"/>
    </location>
</feature>
<dbReference type="InterPro" id="IPR002885">
    <property type="entry name" value="PPR_rpt"/>
</dbReference>
<dbReference type="AlphaFoldDB" id="A0A5P1EDZ4"/>
<evidence type="ECO:0000313" key="5">
    <source>
        <dbReference type="Proteomes" id="UP000243459"/>
    </source>
</evidence>
<feature type="repeat" description="PPR" evidence="3">
    <location>
        <begin position="180"/>
        <end position="214"/>
    </location>
</feature>